<dbReference type="SMART" id="SM00644">
    <property type="entry name" value="Ami_2"/>
    <property type="match status" value="1"/>
</dbReference>
<dbReference type="Pfam" id="PF01471">
    <property type="entry name" value="PG_binding_1"/>
    <property type="match status" value="1"/>
</dbReference>
<evidence type="ECO:0000256" key="5">
    <source>
        <dbReference type="ARBA" id="ARBA00023316"/>
    </source>
</evidence>
<dbReference type="EC" id="3.5.1.28" evidence="3"/>
<sequence>MADILTADYAQATLRPSPNYGARRGTGGITMLIMHYTGMESAEAAEQHLQSPESMVSAHYVVREDGAVVQMVAESARAWHAGESFWQGERDINSRSIGIEVVNAGPLRDFPAFPHVQIAALVRLSADIIARHGIGARHVLAHSDIAPMRKIDPGEKFPWDELALAGIGHFVPPQPVSGGRFMARGESGRPVEALQSMLSLYGYGLEISGIFDEMTESVIRAFQRHFRPMRVDGVADASTIATLHHLLAALQAL</sequence>
<evidence type="ECO:0000259" key="6">
    <source>
        <dbReference type="SMART" id="SM00644"/>
    </source>
</evidence>
<dbReference type="SUPFAM" id="SSF55846">
    <property type="entry name" value="N-acetylmuramoyl-L-alanine amidase-like"/>
    <property type="match status" value="1"/>
</dbReference>
<dbReference type="AlphaFoldDB" id="A0A1U9JWD5"/>
<dbReference type="Proteomes" id="UP000188912">
    <property type="component" value="Chromosome"/>
</dbReference>
<dbReference type="Pfam" id="PF01510">
    <property type="entry name" value="Amidase_2"/>
    <property type="match status" value="1"/>
</dbReference>
<evidence type="ECO:0000313" key="8">
    <source>
        <dbReference type="Proteomes" id="UP000188912"/>
    </source>
</evidence>
<dbReference type="SUPFAM" id="SSF47090">
    <property type="entry name" value="PGBD-like"/>
    <property type="match status" value="1"/>
</dbReference>
<dbReference type="GO" id="GO:0071555">
    <property type="term" value="P:cell wall organization"/>
    <property type="evidence" value="ECO:0007669"/>
    <property type="project" value="UniProtKB-KW"/>
</dbReference>
<name>A0A1U9JWD5_9HYPH</name>
<feature type="domain" description="N-acetylmuramoyl-L-alanine amidase" evidence="6">
    <location>
        <begin position="17"/>
        <end position="154"/>
    </location>
</feature>
<protein>
    <recommendedName>
        <fullName evidence="3">N-acetylmuramoyl-L-alanine amidase</fullName>
        <ecNumber evidence="3">3.5.1.28</ecNumber>
    </recommendedName>
</protein>
<dbReference type="InterPro" id="IPR036365">
    <property type="entry name" value="PGBD-like_sf"/>
</dbReference>
<comment type="similarity">
    <text evidence="2">Belongs to the N-acetylmuramoyl-L-alanine amidase 2 family.</text>
</comment>
<dbReference type="GO" id="GO:0008745">
    <property type="term" value="F:N-acetylmuramoyl-L-alanine amidase activity"/>
    <property type="evidence" value="ECO:0007669"/>
    <property type="project" value="UniProtKB-EC"/>
</dbReference>
<evidence type="ECO:0000256" key="4">
    <source>
        <dbReference type="ARBA" id="ARBA00022801"/>
    </source>
</evidence>
<keyword evidence="4" id="KW-0378">Hydrolase</keyword>
<evidence type="ECO:0000256" key="2">
    <source>
        <dbReference type="ARBA" id="ARBA00007553"/>
    </source>
</evidence>
<evidence type="ECO:0000256" key="3">
    <source>
        <dbReference type="ARBA" id="ARBA00011901"/>
    </source>
</evidence>
<dbReference type="Gene3D" id="1.10.101.10">
    <property type="entry name" value="PGBD-like superfamily/PGBD"/>
    <property type="match status" value="1"/>
</dbReference>
<dbReference type="InterPro" id="IPR002477">
    <property type="entry name" value="Peptidoglycan-bd-like"/>
</dbReference>
<gene>
    <name evidence="7" type="ORF">BHV28_14810</name>
</gene>
<reference evidence="7 8" key="1">
    <citation type="journal article" date="2010" name="Science">
        <title>Genomic comparison of the ants Camponotus floridanus and Harpegnathos saltator.</title>
        <authorList>
            <person name="Bonasio R."/>
            <person name="Zhang G."/>
            <person name="Ye C."/>
            <person name="Mutti N.S."/>
            <person name="Fang X."/>
            <person name="Qin N."/>
            <person name="Donahue G."/>
            <person name="Yang P."/>
            <person name="Li Q."/>
            <person name="Li C."/>
            <person name="Zhang P."/>
            <person name="Huang Z."/>
            <person name="Berger S.L."/>
            <person name="Reinberg D."/>
            <person name="Wang J."/>
            <person name="Liebig J."/>
        </authorList>
    </citation>
    <scope>NUCLEOTIDE SEQUENCE [LARGE SCALE GENOMIC DNA]</scope>
    <source>
        <strain evidence="7 8">Hsal</strain>
    </source>
</reference>
<dbReference type="GO" id="GO:0009254">
    <property type="term" value="P:peptidoglycan turnover"/>
    <property type="evidence" value="ECO:0007669"/>
    <property type="project" value="TreeGrafter"/>
</dbReference>
<evidence type="ECO:0000313" key="7">
    <source>
        <dbReference type="EMBL" id="AQS42163.1"/>
    </source>
</evidence>
<dbReference type="GO" id="GO:0009253">
    <property type="term" value="P:peptidoglycan catabolic process"/>
    <property type="evidence" value="ECO:0007669"/>
    <property type="project" value="InterPro"/>
</dbReference>
<keyword evidence="8" id="KW-1185">Reference proteome</keyword>
<dbReference type="PANTHER" id="PTHR30417:SF1">
    <property type="entry name" value="N-ACETYLMURAMOYL-L-ALANINE AMIDASE AMID"/>
    <property type="match status" value="1"/>
</dbReference>
<proteinExistence type="inferred from homology"/>
<reference evidence="7 8" key="2">
    <citation type="journal article" date="2016" name="Sci. Rep.">
        <title>The genome of Rhizobiales bacteria in predatory ants reveals urease gene functions but no genes for nitrogen fixation.</title>
        <authorList>
            <person name="Neuvonen M.M."/>
            <person name="Tamarit D."/>
            <person name="Naslund K."/>
            <person name="Liebig J."/>
            <person name="Feldhaar H."/>
            <person name="Moran N.A."/>
            <person name="Guy L."/>
            <person name="Andersson S.G."/>
        </authorList>
    </citation>
    <scope>NUCLEOTIDE SEQUENCE [LARGE SCALE GENOMIC DNA]</scope>
    <source>
        <strain evidence="7 8">Hsal</strain>
    </source>
</reference>
<organism evidence="7 8">
    <name type="scientific">Candidatus Tokpelaia hoelldobleri</name>
    <dbReference type="NCBI Taxonomy" id="1902579"/>
    <lineage>
        <taxon>Bacteria</taxon>
        <taxon>Pseudomonadati</taxon>
        <taxon>Pseudomonadota</taxon>
        <taxon>Alphaproteobacteria</taxon>
        <taxon>Hyphomicrobiales</taxon>
        <taxon>Candidatus Tokpelaia</taxon>
    </lineage>
</organism>
<dbReference type="STRING" id="1902579.BHV28_14810"/>
<keyword evidence="5" id="KW-0961">Cell wall biogenesis/degradation</keyword>
<dbReference type="PANTHER" id="PTHR30417">
    <property type="entry name" value="N-ACETYLMURAMOYL-L-ALANINE AMIDASE AMID"/>
    <property type="match status" value="1"/>
</dbReference>
<dbReference type="KEGG" id="thd:BHV28_14810"/>
<dbReference type="InterPro" id="IPR036366">
    <property type="entry name" value="PGBDSf"/>
</dbReference>
<accession>A0A1U9JWD5</accession>
<comment type="catalytic activity">
    <reaction evidence="1">
        <text>Hydrolyzes the link between N-acetylmuramoyl residues and L-amino acid residues in certain cell-wall glycopeptides.</text>
        <dbReference type="EC" id="3.5.1.28"/>
    </reaction>
</comment>
<evidence type="ECO:0000256" key="1">
    <source>
        <dbReference type="ARBA" id="ARBA00001561"/>
    </source>
</evidence>
<dbReference type="EMBL" id="CP017315">
    <property type="protein sequence ID" value="AQS42163.1"/>
    <property type="molecule type" value="Genomic_DNA"/>
</dbReference>
<dbReference type="GO" id="GO:0019867">
    <property type="term" value="C:outer membrane"/>
    <property type="evidence" value="ECO:0007669"/>
    <property type="project" value="TreeGrafter"/>
</dbReference>
<dbReference type="InterPro" id="IPR036505">
    <property type="entry name" value="Amidase/PGRP_sf"/>
</dbReference>
<dbReference type="Gene3D" id="3.40.80.10">
    <property type="entry name" value="Peptidoglycan recognition protein-like"/>
    <property type="match status" value="1"/>
</dbReference>
<dbReference type="CDD" id="cd06583">
    <property type="entry name" value="PGRP"/>
    <property type="match status" value="1"/>
</dbReference>
<dbReference type="InterPro" id="IPR002502">
    <property type="entry name" value="Amidase_domain"/>
</dbReference>
<dbReference type="InterPro" id="IPR051206">
    <property type="entry name" value="NAMLAA_amidase_2"/>
</dbReference>